<accession>A0A5E4YM66</accession>
<feature type="region of interest" description="Disordered" evidence="1">
    <location>
        <begin position="478"/>
        <end position="506"/>
    </location>
</feature>
<organism evidence="3 4">
    <name type="scientific">Pandoraea horticolens</name>
    <dbReference type="NCBI Taxonomy" id="2508298"/>
    <lineage>
        <taxon>Bacteria</taxon>
        <taxon>Pseudomonadati</taxon>
        <taxon>Pseudomonadota</taxon>
        <taxon>Betaproteobacteria</taxon>
        <taxon>Burkholderiales</taxon>
        <taxon>Burkholderiaceae</taxon>
        <taxon>Pandoraea</taxon>
    </lineage>
</organism>
<evidence type="ECO:0000313" key="3">
    <source>
        <dbReference type="EMBL" id="VVE49418.1"/>
    </source>
</evidence>
<dbReference type="InterPro" id="IPR003593">
    <property type="entry name" value="AAA+_ATPase"/>
</dbReference>
<feature type="domain" description="AAA+ ATPase" evidence="2">
    <location>
        <begin position="175"/>
        <end position="396"/>
    </location>
</feature>
<dbReference type="Gene3D" id="3.40.50.300">
    <property type="entry name" value="P-loop containing nucleotide triphosphate hydrolases"/>
    <property type="match status" value="1"/>
</dbReference>
<name>A0A5E4YM66_9BURK</name>
<feature type="compositionally biased region" description="Basic and acidic residues" evidence="1">
    <location>
        <begin position="493"/>
        <end position="506"/>
    </location>
</feature>
<feature type="region of interest" description="Disordered" evidence="1">
    <location>
        <begin position="1"/>
        <end position="23"/>
    </location>
</feature>
<dbReference type="SMART" id="SM00382">
    <property type="entry name" value="AAA"/>
    <property type="match status" value="1"/>
</dbReference>
<proteinExistence type="predicted"/>
<protein>
    <submittedName>
        <fullName evidence="3">ATPase</fullName>
    </submittedName>
</protein>
<keyword evidence="4" id="KW-1185">Reference proteome</keyword>
<evidence type="ECO:0000256" key="1">
    <source>
        <dbReference type="SAM" id="MobiDB-lite"/>
    </source>
</evidence>
<feature type="compositionally biased region" description="Polar residues" evidence="1">
    <location>
        <begin position="1"/>
        <end position="17"/>
    </location>
</feature>
<gene>
    <name evidence="3" type="ORF">PHO31112_04600</name>
</gene>
<dbReference type="SUPFAM" id="SSF52540">
    <property type="entry name" value="P-loop containing nucleoside triphosphate hydrolases"/>
    <property type="match status" value="1"/>
</dbReference>
<sequence length="506" mass="55371">MTSRQTDSASVAATTPWNHGASHVGDGAGVQSIRSVADTGIPLALLVDLVGKASLQRGSICMLDLMGVLRLPLSVLDEVVAFAVRERLMEITRRGALDADVSLRLTDAGTARARESMARCSYAGPAPVTLEDYVQAVHAVSVQHQHVNHAFVKDIFRDTTLDTRLLDEVASSLNAGRPLMLFGPAGSGKTYLAERLGLLLEGLVPVPFAVCVDSEIIQVFDPLIHEALEGESLAAVCVGMNGRPVTRQGAHQNVLDTTRARARVDAAGTPSVRDRRWQWCKRPVVVSGGELTLDMLEVSFDAAAGFYQAPPHLKANGGIYIIDDFGRQLASPQALANRWIMPLDRNVDVYTLHTGRRFTVPFDVWTVFSSNLNPWEACDEAFLRRLGCKLFVGPVDVAAYRRIFDAECHRFGMSAEVDAFAHLASTLHGLSTTPLMACYPRDLLALVDAECRYKDYPKVVTADRLDEAWRRYFDMTHRPAHAGTPPEPALRPGTEDAAHAKPFDRH</sequence>
<evidence type="ECO:0000259" key="2">
    <source>
        <dbReference type="SMART" id="SM00382"/>
    </source>
</evidence>
<evidence type="ECO:0000313" key="4">
    <source>
        <dbReference type="Proteomes" id="UP000343317"/>
    </source>
</evidence>
<dbReference type="AlphaFoldDB" id="A0A5E4YM66"/>
<dbReference type="EMBL" id="CABPSM010000018">
    <property type="protein sequence ID" value="VVE49418.1"/>
    <property type="molecule type" value="Genomic_DNA"/>
</dbReference>
<dbReference type="Proteomes" id="UP000343317">
    <property type="component" value="Unassembled WGS sequence"/>
</dbReference>
<dbReference type="InterPro" id="IPR027417">
    <property type="entry name" value="P-loop_NTPase"/>
</dbReference>
<reference evidence="3 4" key="1">
    <citation type="submission" date="2019-08" db="EMBL/GenBank/DDBJ databases">
        <authorList>
            <person name="Peeters C."/>
        </authorList>
    </citation>
    <scope>NUCLEOTIDE SEQUENCE [LARGE SCALE GENOMIC DNA]</scope>
    <source>
        <strain evidence="3 4">LMG 31112</strain>
    </source>
</reference>
<dbReference type="RefSeq" id="WP_150623365.1">
    <property type="nucleotide sequence ID" value="NZ_CABPSM010000018.1"/>
</dbReference>